<dbReference type="Proteomes" id="UP000479710">
    <property type="component" value="Unassembled WGS sequence"/>
</dbReference>
<gene>
    <name evidence="2" type="ORF">E2562_014911</name>
</gene>
<name>A0A6G1EIA9_9ORYZ</name>
<comment type="caution">
    <text evidence="2">The sequence shown here is derived from an EMBL/GenBank/DDBJ whole genome shotgun (WGS) entry which is preliminary data.</text>
</comment>
<protein>
    <submittedName>
        <fullName evidence="2">Uncharacterized protein</fullName>
    </submittedName>
</protein>
<sequence>MGDGQTAATSKGSGSNKPPWGLGLVEVKAANGVVVAVGVARNISGLHVARYRRRCSPPKLEDGGPTPSWAGWTISRAG</sequence>
<keyword evidence="3" id="KW-1185">Reference proteome</keyword>
<feature type="region of interest" description="Disordered" evidence="1">
    <location>
        <begin position="57"/>
        <end position="78"/>
    </location>
</feature>
<reference evidence="2 3" key="1">
    <citation type="submission" date="2019-11" db="EMBL/GenBank/DDBJ databases">
        <title>Whole genome sequence of Oryza granulata.</title>
        <authorList>
            <person name="Li W."/>
        </authorList>
    </citation>
    <scope>NUCLEOTIDE SEQUENCE [LARGE SCALE GENOMIC DNA]</scope>
    <source>
        <strain evidence="3">cv. Menghai</strain>
        <tissue evidence="2">Leaf</tissue>
    </source>
</reference>
<feature type="region of interest" description="Disordered" evidence="1">
    <location>
        <begin position="1"/>
        <end position="21"/>
    </location>
</feature>
<accession>A0A6G1EIA9</accession>
<dbReference type="EMBL" id="SPHZ02000003">
    <property type="protein sequence ID" value="KAF0924805.1"/>
    <property type="molecule type" value="Genomic_DNA"/>
</dbReference>
<organism evidence="2 3">
    <name type="scientific">Oryza meyeriana var. granulata</name>
    <dbReference type="NCBI Taxonomy" id="110450"/>
    <lineage>
        <taxon>Eukaryota</taxon>
        <taxon>Viridiplantae</taxon>
        <taxon>Streptophyta</taxon>
        <taxon>Embryophyta</taxon>
        <taxon>Tracheophyta</taxon>
        <taxon>Spermatophyta</taxon>
        <taxon>Magnoliopsida</taxon>
        <taxon>Liliopsida</taxon>
        <taxon>Poales</taxon>
        <taxon>Poaceae</taxon>
        <taxon>BOP clade</taxon>
        <taxon>Oryzoideae</taxon>
        <taxon>Oryzeae</taxon>
        <taxon>Oryzinae</taxon>
        <taxon>Oryza</taxon>
        <taxon>Oryza meyeriana</taxon>
    </lineage>
</organism>
<evidence type="ECO:0000313" key="2">
    <source>
        <dbReference type="EMBL" id="KAF0924805.1"/>
    </source>
</evidence>
<evidence type="ECO:0000313" key="3">
    <source>
        <dbReference type="Proteomes" id="UP000479710"/>
    </source>
</evidence>
<feature type="compositionally biased region" description="Polar residues" evidence="1">
    <location>
        <begin position="1"/>
        <end position="16"/>
    </location>
</feature>
<proteinExistence type="predicted"/>
<evidence type="ECO:0000256" key="1">
    <source>
        <dbReference type="SAM" id="MobiDB-lite"/>
    </source>
</evidence>
<dbReference type="AlphaFoldDB" id="A0A6G1EIA9"/>